<protein>
    <recommendedName>
        <fullName evidence="6">PX domain-containing protein</fullName>
    </recommendedName>
</protein>
<dbReference type="PANTHER" id="PTHR12326:SF3">
    <property type="entry name" value="DIFFERENTIALLY EXPRESSED IN FDCP 8 HOMOLOG"/>
    <property type="match status" value="1"/>
</dbReference>
<dbReference type="AlphaFoldDB" id="A0AAV8TXU5"/>
<dbReference type="Proteomes" id="UP001159364">
    <property type="component" value="Linkage Group LG02"/>
</dbReference>
<dbReference type="EMBL" id="JAIWQS010000002">
    <property type="protein sequence ID" value="KAJ8771805.1"/>
    <property type="molecule type" value="Genomic_DNA"/>
</dbReference>
<evidence type="ECO:0000256" key="1">
    <source>
        <dbReference type="ARBA" id="ARBA00022723"/>
    </source>
</evidence>
<name>A0AAV8TXU5_9ROSI</name>
<keyword evidence="2" id="KW-0677">Repeat</keyword>
<dbReference type="GO" id="GO:0008270">
    <property type="term" value="F:zinc ion binding"/>
    <property type="evidence" value="ECO:0007669"/>
    <property type="project" value="UniProtKB-KW"/>
</dbReference>
<dbReference type="GO" id="GO:0016020">
    <property type="term" value="C:membrane"/>
    <property type="evidence" value="ECO:0007669"/>
    <property type="project" value="UniProtKB-ARBA"/>
</dbReference>
<dbReference type="Pfam" id="PF13901">
    <property type="entry name" value="RH_dom"/>
    <property type="match status" value="1"/>
</dbReference>
<dbReference type="SMART" id="SM01175">
    <property type="entry name" value="DUF4206"/>
    <property type="match status" value="1"/>
</dbReference>
<dbReference type="GO" id="GO:0035091">
    <property type="term" value="F:phosphatidylinositol binding"/>
    <property type="evidence" value="ECO:0007669"/>
    <property type="project" value="InterPro"/>
</dbReference>
<keyword evidence="1" id="KW-0479">Metal-binding</keyword>
<evidence type="ECO:0000256" key="4">
    <source>
        <dbReference type="ARBA" id="ARBA00022833"/>
    </source>
</evidence>
<evidence type="ECO:0000313" key="8">
    <source>
        <dbReference type="Proteomes" id="UP001159364"/>
    </source>
</evidence>
<dbReference type="SUPFAM" id="SSF64268">
    <property type="entry name" value="PX domain"/>
    <property type="match status" value="1"/>
</dbReference>
<proteinExistence type="predicted"/>
<dbReference type="Gene3D" id="3.30.1520.10">
    <property type="entry name" value="Phox-like domain"/>
    <property type="match status" value="1"/>
</dbReference>
<feature type="region of interest" description="Disordered" evidence="5">
    <location>
        <begin position="1"/>
        <end position="41"/>
    </location>
</feature>
<organism evidence="7 8">
    <name type="scientific">Erythroxylum novogranatense</name>
    <dbReference type="NCBI Taxonomy" id="1862640"/>
    <lineage>
        <taxon>Eukaryota</taxon>
        <taxon>Viridiplantae</taxon>
        <taxon>Streptophyta</taxon>
        <taxon>Embryophyta</taxon>
        <taxon>Tracheophyta</taxon>
        <taxon>Spermatophyta</taxon>
        <taxon>Magnoliopsida</taxon>
        <taxon>eudicotyledons</taxon>
        <taxon>Gunneridae</taxon>
        <taxon>Pentapetalae</taxon>
        <taxon>rosids</taxon>
        <taxon>fabids</taxon>
        <taxon>Malpighiales</taxon>
        <taxon>Erythroxylaceae</taxon>
        <taxon>Erythroxylum</taxon>
    </lineage>
</organism>
<keyword evidence="8" id="KW-1185">Reference proteome</keyword>
<dbReference type="InterPro" id="IPR001683">
    <property type="entry name" value="PX_dom"/>
</dbReference>
<dbReference type="Pfam" id="PF00787">
    <property type="entry name" value="PX"/>
    <property type="match status" value="1"/>
</dbReference>
<evidence type="ECO:0000313" key="7">
    <source>
        <dbReference type="EMBL" id="KAJ8771805.1"/>
    </source>
</evidence>
<evidence type="ECO:0000256" key="3">
    <source>
        <dbReference type="ARBA" id="ARBA00022771"/>
    </source>
</evidence>
<dbReference type="InterPro" id="IPR051366">
    <property type="entry name" value="DEF8"/>
</dbReference>
<reference evidence="7 8" key="1">
    <citation type="submission" date="2021-09" db="EMBL/GenBank/DDBJ databases">
        <title>Genomic insights and catalytic innovation underlie evolution of tropane alkaloids biosynthesis.</title>
        <authorList>
            <person name="Wang Y.-J."/>
            <person name="Tian T."/>
            <person name="Huang J.-P."/>
            <person name="Huang S.-X."/>
        </authorList>
    </citation>
    <scope>NUCLEOTIDE SEQUENCE [LARGE SCALE GENOMIC DNA]</scope>
    <source>
        <strain evidence="7">KIB-2018</strain>
        <tissue evidence="7">Leaf</tissue>
    </source>
</reference>
<evidence type="ECO:0000259" key="6">
    <source>
        <dbReference type="PROSITE" id="PS50195"/>
    </source>
</evidence>
<dbReference type="CDD" id="cd06093">
    <property type="entry name" value="PX_domain"/>
    <property type="match status" value="1"/>
</dbReference>
<dbReference type="InterPro" id="IPR025258">
    <property type="entry name" value="RH_dom"/>
</dbReference>
<feature type="domain" description="PX" evidence="6">
    <location>
        <begin position="614"/>
        <end position="730"/>
    </location>
</feature>
<keyword evidence="4" id="KW-0862">Zinc</keyword>
<comment type="caution">
    <text evidence="7">The sequence shown here is derived from an EMBL/GenBank/DDBJ whole genome shotgun (WGS) entry which is preliminary data.</text>
</comment>
<evidence type="ECO:0000256" key="5">
    <source>
        <dbReference type="SAM" id="MobiDB-lite"/>
    </source>
</evidence>
<dbReference type="GO" id="GO:0005768">
    <property type="term" value="C:endosome"/>
    <property type="evidence" value="ECO:0007669"/>
    <property type="project" value="UniProtKB-ARBA"/>
</dbReference>
<evidence type="ECO:0000256" key="2">
    <source>
        <dbReference type="ARBA" id="ARBA00022737"/>
    </source>
</evidence>
<sequence length="1081" mass="118964">MNNEEDTRESVSGPVSPDTSEPLPPRSLGGDASPGSLSQYSSCGESEFERYYSANSVMGTASSCSSIGPFNDLPESEFGSLKSLENFSLEQTFDGGPDERTLSNSVMDSLKGHVKEGFRARGRSGLESSANKGTSGLVNGLAVREDENFNIGEGERGSIDCGPETGLNFGKGSREGSLDRVVNVNEDIDCCLSGMCSDLSLEFHGGEVEEEDGGSSRYEHSEGDDSMYGCGSDDENRNLCFQRSADFNEQAKIEYDNPLLLNSSVAFGSDDWDDFEKETWGGTLASLNSNILQEQKQEDLETEEKNIGSTSMKSKFSIADHTEKGIDLVEEYEGSSQVGCGKLKACISCSAVPTDHQHSQTEEAEEIGDIILTNCHVEGVNELTIGDAGASVTTTVQYPPELDEDNAIDFCVPINHIQTANDTTEPSKFCSLSDGFEMKQDPLALNAPKDSGLKIMDSCVKSGCPPAESQENIHQYCQKKKEVEETKNLEADSDPLSDTTGRLGFHPSNCYGNANPEFFENLNPEPMQQRDENNAGNDEHHEFYDEIVNEMEEILLDSADSVGAWFPQYDNIIQSHLSLPLRDGGSTASTSGTDDTYPVGTQQRQIDGVEVVGAKQKRGDVSLSERLVGVKEYTVYIIRVWSGQDQWEVERRYRDFYTLYRQLKSLFTDLPSPWSSVEKESRKLFGNASPDVVSERSVLIQECLQSILHSGRFSAPPSALVWFLSPDDSFPSSPASRKSFASATLTNIRGGSEKVTDLGKTISLIVENRPHRTLKQLLEAQHYSCAGCHKPFNDGMTLMRDLIQSIGWGKPRLCEYTGQLFCSSCHTNDTAVLPARVLHYWDFTQYPVSQLAKSYLDSIHEQPMLCVSAVNPFLFSRVPALQHVTGVRKRIGIMLPYVHCPFRQTINRGLGYRRYLLESNDFFALRDLIDLSKGPFAVLPVIVETVSGKILEHITEQCLICCDVGVPCNARQACNDPSSLIFPFQEGEVEKCASCGSVFHKTCFKLLKNCSCGACIAPDKLMEPTNVLRRKASDYLLGERSSSGLTGRFLSGLFSRAKPEKTTDYKDSDNVILMGSLPSTL</sequence>
<feature type="region of interest" description="Disordered" evidence="5">
    <location>
        <begin position="207"/>
        <end position="227"/>
    </location>
</feature>
<keyword evidence="3" id="KW-0863">Zinc-finger</keyword>
<accession>A0AAV8TXU5</accession>
<dbReference type="InterPro" id="IPR036871">
    <property type="entry name" value="PX_dom_sf"/>
</dbReference>
<gene>
    <name evidence="7" type="ORF">K2173_026982</name>
</gene>
<dbReference type="PROSITE" id="PS50195">
    <property type="entry name" value="PX"/>
    <property type="match status" value="1"/>
</dbReference>
<dbReference type="PANTHER" id="PTHR12326">
    <property type="entry name" value="PLECKSTRIN HOMOLOGY DOMAIN CONTAINING PROTEIN"/>
    <property type="match status" value="1"/>
</dbReference>